<dbReference type="Gene3D" id="2.60.120.430">
    <property type="entry name" value="Galactose-binding lectin"/>
    <property type="match status" value="1"/>
</dbReference>
<keyword evidence="5" id="KW-1185">Reference proteome</keyword>
<dbReference type="InterPro" id="IPR006680">
    <property type="entry name" value="Amidohydro-rel"/>
</dbReference>
<dbReference type="PANTHER" id="PTHR43135:SF3">
    <property type="entry name" value="ALPHA-D-RIBOSE 1-METHYLPHOSPHONATE 5-TRIPHOSPHATE DIPHOSPHATASE"/>
    <property type="match status" value="1"/>
</dbReference>
<dbReference type="SUPFAM" id="SSF51338">
    <property type="entry name" value="Composite domain of metallo-dependent hydrolases"/>
    <property type="match status" value="1"/>
</dbReference>
<proteinExistence type="predicted"/>
<accession>A0ABR7A349</accession>
<dbReference type="Pfam" id="PF08547">
    <property type="entry name" value="CIA30"/>
    <property type="match status" value="1"/>
</dbReference>
<dbReference type="PANTHER" id="PTHR43135">
    <property type="entry name" value="ALPHA-D-RIBOSE 1-METHYLPHOSPHONATE 5-TRIPHOSPHATE DIPHOSPHATASE"/>
    <property type="match status" value="1"/>
</dbReference>
<evidence type="ECO:0000259" key="3">
    <source>
        <dbReference type="Pfam" id="PF08547"/>
    </source>
</evidence>
<evidence type="ECO:0000313" key="4">
    <source>
        <dbReference type="EMBL" id="MBC3931335.1"/>
    </source>
</evidence>
<protein>
    <submittedName>
        <fullName evidence="4">CIA30 family protein</fullName>
    </submittedName>
</protein>
<dbReference type="Gene3D" id="1.20.58.520">
    <property type="entry name" value="Amidohydrolase"/>
    <property type="match status" value="1"/>
</dbReference>
<organism evidence="4 5">
    <name type="scientific">Undibacterium curvum</name>
    <dbReference type="NCBI Taxonomy" id="2762294"/>
    <lineage>
        <taxon>Bacteria</taxon>
        <taxon>Pseudomonadati</taxon>
        <taxon>Pseudomonadota</taxon>
        <taxon>Betaproteobacteria</taxon>
        <taxon>Burkholderiales</taxon>
        <taxon>Oxalobacteraceae</taxon>
        <taxon>Undibacterium</taxon>
    </lineage>
</organism>
<evidence type="ECO:0000256" key="1">
    <source>
        <dbReference type="SAM" id="SignalP"/>
    </source>
</evidence>
<dbReference type="InterPro" id="IPR051781">
    <property type="entry name" value="Metallo-dep_Hydrolase"/>
</dbReference>
<gene>
    <name evidence="4" type="ORF">H8K43_06585</name>
</gene>
<evidence type="ECO:0000259" key="2">
    <source>
        <dbReference type="Pfam" id="PF01979"/>
    </source>
</evidence>
<dbReference type="InterPro" id="IPR013857">
    <property type="entry name" value="NADH-UbQ_OxRdtase-assoc_prot30"/>
</dbReference>
<evidence type="ECO:0000313" key="5">
    <source>
        <dbReference type="Proteomes" id="UP000654304"/>
    </source>
</evidence>
<feature type="domain" description="Amidohydrolase-related" evidence="2">
    <location>
        <begin position="70"/>
        <end position="406"/>
    </location>
</feature>
<dbReference type="InterPro" id="IPR032466">
    <property type="entry name" value="Metal_Hydrolase"/>
</dbReference>
<dbReference type="Gene3D" id="3.40.50.10910">
    <property type="entry name" value="Amidohydrolase"/>
    <property type="match status" value="1"/>
</dbReference>
<dbReference type="InterPro" id="IPR011059">
    <property type="entry name" value="Metal-dep_hydrolase_composite"/>
</dbReference>
<dbReference type="Proteomes" id="UP000654304">
    <property type="component" value="Unassembled WGS sequence"/>
</dbReference>
<comment type="caution">
    <text evidence="4">The sequence shown here is derived from an EMBL/GenBank/DDBJ whole genome shotgun (WGS) entry which is preliminary data.</text>
</comment>
<dbReference type="RefSeq" id="WP_186903111.1">
    <property type="nucleotide sequence ID" value="NZ_JACOGD010000003.1"/>
</dbReference>
<dbReference type="Gene3D" id="2.30.40.10">
    <property type="entry name" value="Urease, subunit C, domain 1"/>
    <property type="match status" value="1"/>
</dbReference>
<sequence>MKTASALLFALLLSAQAHAASTLIENVRVFDGEKYLGQRNVLISGKKIKDINFHGKADRDTQVIDGRGRTLLPGLIDAHVHAFKDFELATLYGVTTEIDMFAAQPGLREFNRNLQAQDVPREADIYSSGMLATAPNGHGTEYGIAVETLTQASQAQAWVDARIKEGSHFIKIVMEPGSPQHAVSSLDTETVKALIQAAHRRQKLAVVHISNVQDAITALDAGADGLAHLFVGKGISARELQRLTDSAKRHHAFVIPTFTVLESIAGIQSKELLEDAQLSALLSKAQLPALKTVYGKSPDPDLLIAPKQVTAALAAAGVSILAGTDAGNSGTQYGISIHRELSALVEAGLTPAAALTAATSAPAKRFHLAERGRIANGYLADLLLVEGSPDQHIRDTKRIVEVWKHGFALNELRSQKADIVLKEKQETGNRPRLPANGRIATFSEQKISSPFGMGWHTSSDAMLGGKSQIQYQVMDAQSDGDAVLRMSAKVNPGFAFPWAGLSFFPGQDQTQAVDLSQVNVLRLKIRGDGKMYSIAFSIRGSFIPLSYRIKSTQDWQEVSVPFNQVAGLDPTIITAIAINAGPETGEYQLDIADIRLLRE</sequence>
<dbReference type="Pfam" id="PF01979">
    <property type="entry name" value="Amidohydro_1"/>
    <property type="match status" value="1"/>
</dbReference>
<dbReference type="EMBL" id="JACOGD010000003">
    <property type="protein sequence ID" value="MBC3931335.1"/>
    <property type="molecule type" value="Genomic_DNA"/>
</dbReference>
<dbReference type="Gene3D" id="3.30.110.90">
    <property type="entry name" value="Amidohydrolase"/>
    <property type="match status" value="1"/>
</dbReference>
<reference evidence="4 5" key="1">
    <citation type="submission" date="2020-08" db="EMBL/GenBank/DDBJ databases">
        <title>Novel species isolated from subtropical streams in China.</title>
        <authorList>
            <person name="Lu H."/>
        </authorList>
    </citation>
    <scope>NUCLEOTIDE SEQUENCE [LARGE SCALE GENOMIC DNA]</scope>
    <source>
        <strain evidence="4 5">CY22W</strain>
    </source>
</reference>
<dbReference type="SUPFAM" id="SSF49785">
    <property type="entry name" value="Galactose-binding domain-like"/>
    <property type="match status" value="1"/>
</dbReference>
<feature type="chain" id="PRO_5047012762" evidence="1">
    <location>
        <begin position="20"/>
        <end position="599"/>
    </location>
</feature>
<dbReference type="SUPFAM" id="SSF51556">
    <property type="entry name" value="Metallo-dependent hydrolases"/>
    <property type="match status" value="1"/>
</dbReference>
<feature type="domain" description="NADH:ubiquinone oxidoreductase intermediate-associated protein 30" evidence="3">
    <location>
        <begin position="454"/>
        <end position="564"/>
    </location>
</feature>
<keyword evidence="1" id="KW-0732">Signal</keyword>
<name>A0ABR7A349_9BURK</name>
<feature type="signal peptide" evidence="1">
    <location>
        <begin position="1"/>
        <end position="19"/>
    </location>
</feature>
<dbReference type="InterPro" id="IPR008979">
    <property type="entry name" value="Galactose-bd-like_sf"/>
</dbReference>